<comment type="subcellular location">
    <subcellularLocation>
        <location evidence="1">Cell membrane</location>
        <topology evidence="1">Multi-pass membrane protein</topology>
    </subcellularLocation>
</comment>
<sequence>MEDGLSESIPPRYHRRRQNDQAVDKSPTVPEAMRIGGGTSGEVQLVLTSQGGVDRAKTLRIVKMLAVVIVVFGMSYLPLMVIFSLFKVYHTLSELNLVPADWSPVWMPIAIPIAQWLYASNSCVNPWIYCFYSRTYRESFRRMLLCCRGESRTMPGRFGHSIMAVSSRSKRCHSNTVCISSKDAIDISKCDSEIISV</sequence>
<evidence type="ECO:0000313" key="11">
    <source>
        <dbReference type="Proteomes" id="UP000784294"/>
    </source>
</evidence>
<evidence type="ECO:0000313" key="10">
    <source>
        <dbReference type="EMBL" id="VEL34064.1"/>
    </source>
</evidence>
<dbReference type="InterPro" id="IPR000276">
    <property type="entry name" value="GPCR_Rhodpsn"/>
</dbReference>
<keyword evidence="4 8" id="KW-1133">Transmembrane helix</keyword>
<evidence type="ECO:0000256" key="1">
    <source>
        <dbReference type="ARBA" id="ARBA00004651"/>
    </source>
</evidence>
<feature type="transmembrane region" description="Helical" evidence="8">
    <location>
        <begin position="106"/>
        <end position="132"/>
    </location>
</feature>
<dbReference type="Proteomes" id="UP000784294">
    <property type="component" value="Unassembled WGS sequence"/>
</dbReference>
<feature type="transmembrane region" description="Helical" evidence="8">
    <location>
        <begin position="65"/>
        <end position="86"/>
    </location>
</feature>
<evidence type="ECO:0000256" key="3">
    <source>
        <dbReference type="ARBA" id="ARBA00022692"/>
    </source>
</evidence>
<evidence type="ECO:0000256" key="5">
    <source>
        <dbReference type="ARBA" id="ARBA00023136"/>
    </source>
</evidence>
<keyword evidence="11" id="KW-1185">Reference proteome</keyword>
<dbReference type="AlphaFoldDB" id="A0A3S5B1R2"/>
<keyword evidence="5 8" id="KW-0472">Membrane</keyword>
<proteinExistence type="predicted"/>
<comment type="caution">
    <text evidence="10">The sequence shown here is derived from an EMBL/GenBank/DDBJ whole genome shotgun (WGS) entry which is preliminary data.</text>
</comment>
<dbReference type="GO" id="GO:0004930">
    <property type="term" value="F:G protein-coupled receptor activity"/>
    <property type="evidence" value="ECO:0007669"/>
    <property type="project" value="InterPro"/>
</dbReference>
<dbReference type="SUPFAM" id="SSF81321">
    <property type="entry name" value="Family A G protein-coupled receptor-like"/>
    <property type="match status" value="1"/>
</dbReference>
<dbReference type="Pfam" id="PF00001">
    <property type="entry name" value="7tm_1"/>
    <property type="match status" value="1"/>
</dbReference>
<dbReference type="InterPro" id="IPR017452">
    <property type="entry name" value="GPCR_Rhodpsn_7TM"/>
</dbReference>
<dbReference type="EMBL" id="CAAALY010246926">
    <property type="protein sequence ID" value="VEL34064.1"/>
    <property type="molecule type" value="Genomic_DNA"/>
</dbReference>
<name>A0A3S5B1R2_9PLAT</name>
<keyword evidence="2" id="KW-1003">Cell membrane</keyword>
<dbReference type="PROSITE" id="PS50262">
    <property type="entry name" value="G_PROTEIN_RECEP_F1_2"/>
    <property type="match status" value="1"/>
</dbReference>
<dbReference type="GO" id="GO:0032870">
    <property type="term" value="P:cellular response to hormone stimulus"/>
    <property type="evidence" value="ECO:0007669"/>
    <property type="project" value="TreeGrafter"/>
</dbReference>
<evidence type="ECO:0000259" key="9">
    <source>
        <dbReference type="PROSITE" id="PS50262"/>
    </source>
</evidence>
<dbReference type="PANTHER" id="PTHR24241">
    <property type="entry name" value="NEUROPEPTIDE RECEPTOR-RELATED G-PROTEIN COUPLED RECEPTOR"/>
    <property type="match status" value="1"/>
</dbReference>
<accession>A0A3S5B1R2</accession>
<dbReference type="PRINTS" id="PR00237">
    <property type="entry name" value="GPCRRHODOPSN"/>
</dbReference>
<reference evidence="10" key="1">
    <citation type="submission" date="2018-11" db="EMBL/GenBank/DDBJ databases">
        <authorList>
            <consortium name="Pathogen Informatics"/>
        </authorList>
    </citation>
    <scope>NUCLEOTIDE SEQUENCE</scope>
</reference>
<evidence type="ECO:0000256" key="8">
    <source>
        <dbReference type="SAM" id="Phobius"/>
    </source>
</evidence>
<gene>
    <name evidence="10" type="ORF">PXEA_LOCUS27504</name>
</gene>
<feature type="domain" description="G-protein coupled receptors family 1 profile" evidence="9">
    <location>
        <begin position="1"/>
        <end position="129"/>
    </location>
</feature>
<evidence type="ECO:0000256" key="4">
    <source>
        <dbReference type="ARBA" id="ARBA00022989"/>
    </source>
</evidence>
<feature type="region of interest" description="Disordered" evidence="7">
    <location>
        <begin position="1"/>
        <end position="31"/>
    </location>
</feature>
<dbReference type="GO" id="GO:0042277">
    <property type="term" value="F:peptide binding"/>
    <property type="evidence" value="ECO:0007669"/>
    <property type="project" value="TreeGrafter"/>
</dbReference>
<evidence type="ECO:0000256" key="7">
    <source>
        <dbReference type="SAM" id="MobiDB-lite"/>
    </source>
</evidence>
<organism evidence="10 11">
    <name type="scientific">Protopolystoma xenopodis</name>
    <dbReference type="NCBI Taxonomy" id="117903"/>
    <lineage>
        <taxon>Eukaryota</taxon>
        <taxon>Metazoa</taxon>
        <taxon>Spiralia</taxon>
        <taxon>Lophotrochozoa</taxon>
        <taxon>Platyhelminthes</taxon>
        <taxon>Monogenea</taxon>
        <taxon>Polyopisthocotylea</taxon>
        <taxon>Polystomatidea</taxon>
        <taxon>Polystomatidae</taxon>
        <taxon>Protopolystoma</taxon>
    </lineage>
</organism>
<dbReference type="OrthoDB" id="5975505at2759"/>
<evidence type="ECO:0000256" key="2">
    <source>
        <dbReference type="ARBA" id="ARBA00022475"/>
    </source>
</evidence>
<keyword evidence="3 8" id="KW-0812">Transmembrane</keyword>
<dbReference type="GO" id="GO:0005886">
    <property type="term" value="C:plasma membrane"/>
    <property type="evidence" value="ECO:0007669"/>
    <property type="project" value="UniProtKB-SubCell"/>
</dbReference>
<keyword evidence="6" id="KW-0675">Receptor</keyword>
<dbReference type="PANTHER" id="PTHR24241:SF76">
    <property type="entry name" value="NEUROPEPTIDE SIFAMIDE RECEPTOR"/>
    <property type="match status" value="1"/>
</dbReference>
<dbReference type="Gene3D" id="1.20.1070.10">
    <property type="entry name" value="Rhodopsin 7-helix transmembrane proteins"/>
    <property type="match status" value="1"/>
</dbReference>
<protein>
    <recommendedName>
        <fullName evidence="9">G-protein coupled receptors family 1 profile domain-containing protein</fullName>
    </recommendedName>
</protein>
<evidence type="ECO:0000256" key="6">
    <source>
        <dbReference type="ARBA" id="ARBA00023170"/>
    </source>
</evidence>